<protein>
    <submittedName>
        <fullName evidence="1">Uncharacterized protein</fullName>
    </submittedName>
</protein>
<reference evidence="1 2" key="1">
    <citation type="journal article" date="2023" name="Plants (Basel)">
        <title>Bridging the Gap: Combining Genomics and Transcriptomics Approaches to Understand Stylosanthes scabra, an Orphan Legume from the Brazilian Caatinga.</title>
        <authorList>
            <person name="Ferreira-Neto J.R.C."/>
            <person name="da Silva M.D."/>
            <person name="Binneck E."/>
            <person name="de Melo N.F."/>
            <person name="da Silva R.H."/>
            <person name="de Melo A.L.T.M."/>
            <person name="Pandolfi V."/>
            <person name="Bustamante F.O."/>
            <person name="Brasileiro-Vidal A.C."/>
            <person name="Benko-Iseppon A.M."/>
        </authorList>
    </citation>
    <scope>NUCLEOTIDE SEQUENCE [LARGE SCALE GENOMIC DNA]</scope>
    <source>
        <tissue evidence="1">Leaves</tissue>
    </source>
</reference>
<feature type="non-terminal residue" evidence="1">
    <location>
        <position position="1"/>
    </location>
</feature>
<proteinExistence type="predicted"/>
<accession>A0ABU6XPN9</accession>
<evidence type="ECO:0000313" key="2">
    <source>
        <dbReference type="Proteomes" id="UP001341840"/>
    </source>
</evidence>
<dbReference type="EMBL" id="JASCZI010212281">
    <property type="protein sequence ID" value="MED6198973.1"/>
    <property type="molecule type" value="Genomic_DNA"/>
</dbReference>
<keyword evidence="2" id="KW-1185">Reference proteome</keyword>
<dbReference type="Proteomes" id="UP001341840">
    <property type="component" value="Unassembled WGS sequence"/>
</dbReference>
<comment type="caution">
    <text evidence="1">The sequence shown here is derived from an EMBL/GenBank/DDBJ whole genome shotgun (WGS) entry which is preliminary data.</text>
</comment>
<organism evidence="1 2">
    <name type="scientific">Stylosanthes scabra</name>
    <dbReference type="NCBI Taxonomy" id="79078"/>
    <lineage>
        <taxon>Eukaryota</taxon>
        <taxon>Viridiplantae</taxon>
        <taxon>Streptophyta</taxon>
        <taxon>Embryophyta</taxon>
        <taxon>Tracheophyta</taxon>
        <taxon>Spermatophyta</taxon>
        <taxon>Magnoliopsida</taxon>
        <taxon>eudicotyledons</taxon>
        <taxon>Gunneridae</taxon>
        <taxon>Pentapetalae</taxon>
        <taxon>rosids</taxon>
        <taxon>fabids</taxon>
        <taxon>Fabales</taxon>
        <taxon>Fabaceae</taxon>
        <taxon>Papilionoideae</taxon>
        <taxon>50 kb inversion clade</taxon>
        <taxon>dalbergioids sensu lato</taxon>
        <taxon>Dalbergieae</taxon>
        <taxon>Pterocarpus clade</taxon>
        <taxon>Stylosanthes</taxon>
    </lineage>
</organism>
<sequence length="70" mass="7706">PSRPPTFQSLLSVQNLERLQISNGVSMAHSVHRTLFTGSQSLRTSFACNPNKLISINLEASKMTLLSHLV</sequence>
<gene>
    <name evidence="1" type="ORF">PIB30_071682</name>
</gene>
<name>A0ABU6XPN9_9FABA</name>
<evidence type="ECO:0000313" key="1">
    <source>
        <dbReference type="EMBL" id="MED6198973.1"/>
    </source>
</evidence>